<reference evidence="1 2" key="1">
    <citation type="submission" date="2016-11" db="EMBL/GenBank/DDBJ databases">
        <authorList>
            <consortium name="Pathogen Informatics"/>
        </authorList>
    </citation>
    <scope>NUCLEOTIDE SEQUENCE [LARGE SCALE GENOMIC DNA]</scope>
    <source>
        <strain evidence="1 2">104</strain>
    </source>
</reference>
<dbReference type="Proteomes" id="UP000185210">
    <property type="component" value="Unassembled WGS sequence"/>
</dbReference>
<gene>
    <name evidence="1" type="ORF">SAMEA2070301_04482</name>
</gene>
<evidence type="ECO:0000313" key="2">
    <source>
        <dbReference type="Proteomes" id="UP000185210"/>
    </source>
</evidence>
<dbReference type="AlphaFoldDB" id="A0AB38D537"/>
<name>A0AB38D537_9MYCO</name>
<accession>A0AB38D537</accession>
<protein>
    <submittedName>
        <fullName evidence="1">Uncharacterized protein</fullName>
    </submittedName>
</protein>
<comment type="caution">
    <text evidence="1">The sequence shown here is derived from an EMBL/GenBank/DDBJ whole genome shotgun (WGS) entry which is preliminary data.</text>
</comment>
<proteinExistence type="predicted"/>
<organism evidence="1 2">
    <name type="scientific">Mycobacteroides abscessus subsp. abscessus</name>
    <dbReference type="NCBI Taxonomy" id="1185650"/>
    <lineage>
        <taxon>Bacteria</taxon>
        <taxon>Bacillati</taxon>
        <taxon>Actinomycetota</taxon>
        <taxon>Actinomycetes</taxon>
        <taxon>Mycobacteriales</taxon>
        <taxon>Mycobacteriaceae</taxon>
        <taxon>Mycobacteroides</taxon>
        <taxon>Mycobacteroides abscessus</taxon>
    </lineage>
</organism>
<sequence>MAESQVLKAIAELEAQDESEFDVIEYRRTV</sequence>
<evidence type="ECO:0000313" key="1">
    <source>
        <dbReference type="EMBL" id="SIB76715.1"/>
    </source>
</evidence>
<dbReference type="EMBL" id="FSHM01000008">
    <property type="protein sequence ID" value="SIB76715.1"/>
    <property type="molecule type" value="Genomic_DNA"/>
</dbReference>